<protein>
    <submittedName>
        <fullName evidence="4">Purple acid phosphatase family protein</fullName>
        <ecNumber evidence="4">3.1.-.-</ecNumber>
    </submittedName>
</protein>
<keyword evidence="4" id="KW-0378">Hydrolase</keyword>
<dbReference type="InterPro" id="IPR004843">
    <property type="entry name" value="Calcineurin-like_PHP"/>
</dbReference>
<gene>
    <name evidence="4" type="ORF">ACFL27_00765</name>
</gene>
<keyword evidence="1 2" id="KW-0732">Signal</keyword>
<dbReference type="InterPro" id="IPR003961">
    <property type="entry name" value="FN3_dom"/>
</dbReference>
<dbReference type="Pfam" id="PF16656">
    <property type="entry name" value="Pur_ac_phosph_N"/>
    <property type="match status" value="1"/>
</dbReference>
<dbReference type="Pfam" id="PF00149">
    <property type="entry name" value="Metallophos"/>
    <property type="match status" value="1"/>
</dbReference>
<dbReference type="Gene3D" id="3.60.21.10">
    <property type="match status" value="1"/>
</dbReference>
<organism evidence="4 5">
    <name type="scientific">candidate division CSSED10-310 bacterium</name>
    <dbReference type="NCBI Taxonomy" id="2855610"/>
    <lineage>
        <taxon>Bacteria</taxon>
        <taxon>Bacteria division CSSED10-310</taxon>
    </lineage>
</organism>
<evidence type="ECO:0000256" key="1">
    <source>
        <dbReference type="ARBA" id="ARBA00022729"/>
    </source>
</evidence>
<dbReference type="PROSITE" id="PS50853">
    <property type="entry name" value="FN3"/>
    <property type="match status" value="1"/>
</dbReference>
<feature type="domain" description="Fibronectin type-III" evidence="3">
    <location>
        <begin position="50"/>
        <end position="144"/>
    </location>
</feature>
<evidence type="ECO:0000259" key="3">
    <source>
        <dbReference type="PROSITE" id="PS50853"/>
    </source>
</evidence>
<comment type="caution">
    <text evidence="4">The sequence shown here is derived from an EMBL/GenBank/DDBJ whole genome shotgun (WGS) entry which is preliminary data.</text>
</comment>
<evidence type="ECO:0000256" key="2">
    <source>
        <dbReference type="SAM" id="SignalP"/>
    </source>
</evidence>
<evidence type="ECO:0000313" key="4">
    <source>
        <dbReference type="EMBL" id="MFC1848712.1"/>
    </source>
</evidence>
<dbReference type="EC" id="3.1.-.-" evidence="4"/>
<proteinExistence type="predicted"/>
<dbReference type="Gene3D" id="2.60.40.380">
    <property type="entry name" value="Purple acid phosphatase-like, N-terminal"/>
    <property type="match status" value="1"/>
</dbReference>
<sequence>MLKLLLISVLSLSLGLKAEEESHFTRYQEYLRQLIQPQVQESENTELSADPEFIHLSWQQSTSTAVTITWLTASGDNKNGVRYGKTTSYEIGTVLGSSKQSPFSGYIHEVQILMLEPETTYHYSCSPDTGGSWSQDSTFTTGPATKQAFSFTACGDSRQWFTWPLGNLNGWNTLITQMIQYEFAFCLFTGDMTYDGDTEEYWYDWFDKAEPLTRNVPLMPAIGNHETTNDENAEHYQGMFTLPEAAGTERWYSFDYSAAHFIVLDSENIGNEQQLNWLQADLAQAADQASWIIVSLHRPPYCSGSGPGYHAPDSAVQQNWVPLFDQYHVDLVFLGHNHFYQRTFPLYGGNDPSQPLVTDFHADTYHNPEGSVYVVCGAAGAPTLGYIPDNDTGYIAFSEAGRDHFCLITISEDDVLHCATYDKFGVFLDQFWIHKSLPVPTIRVSWLIILISVMSLMLTRLSRKPSKEIERG</sequence>
<dbReference type="GO" id="GO:0016787">
    <property type="term" value="F:hydrolase activity"/>
    <property type="evidence" value="ECO:0007669"/>
    <property type="project" value="UniProtKB-KW"/>
</dbReference>
<keyword evidence="5" id="KW-1185">Reference proteome</keyword>
<dbReference type="PANTHER" id="PTHR45867">
    <property type="entry name" value="PURPLE ACID PHOSPHATASE"/>
    <property type="match status" value="1"/>
</dbReference>
<dbReference type="InterPro" id="IPR008963">
    <property type="entry name" value="Purple_acid_Pase-like_N"/>
</dbReference>
<name>A0ABV6YR74_UNCC1</name>
<dbReference type="PANTHER" id="PTHR45867:SF3">
    <property type="entry name" value="ACID PHOSPHATASE TYPE 7"/>
    <property type="match status" value="1"/>
</dbReference>
<reference evidence="4 5" key="1">
    <citation type="submission" date="2024-09" db="EMBL/GenBank/DDBJ databases">
        <title>Laminarin stimulates single cell rates of sulfate reduction while oxygen inhibits transcriptomic activity in coastal marine sediment.</title>
        <authorList>
            <person name="Lindsay M."/>
            <person name="Orcutt B."/>
            <person name="Emerson D."/>
            <person name="Stepanauskas R."/>
            <person name="D'Angelo T."/>
        </authorList>
    </citation>
    <scope>NUCLEOTIDE SEQUENCE [LARGE SCALE GENOMIC DNA]</scope>
    <source>
        <strain evidence="4">SAG AM-311-K15</strain>
    </source>
</reference>
<evidence type="ECO:0000313" key="5">
    <source>
        <dbReference type="Proteomes" id="UP001594351"/>
    </source>
</evidence>
<feature type="signal peptide" evidence="2">
    <location>
        <begin position="1"/>
        <end position="18"/>
    </location>
</feature>
<dbReference type="Proteomes" id="UP001594351">
    <property type="component" value="Unassembled WGS sequence"/>
</dbReference>
<dbReference type="SUPFAM" id="SSF49363">
    <property type="entry name" value="Purple acid phosphatase, N-terminal domain"/>
    <property type="match status" value="1"/>
</dbReference>
<dbReference type="InterPro" id="IPR015914">
    <property type="entry name" value="PAPs_N"/>
</dbReference>
<dbReference type="InterPro" id="IPR029052">
    <property type="entry name" value="Metallo-depent_PP-like"/>
</dbReference>
<dbReference type="SUPFAM" id="SSF56300">
    <property type="entry name" value="Metallo-dependent phosphatases"/>
    <property type="match status" value="1"/>
</dbReference>
<dbReference type="EMBL" id="JBHPBY010000004">
    <property type="protein sequence ID" value="MFC1848712.1"/>
    <property type="molecule type" value="Genomic_DNA"/>
</dbReference>
<accession>A0ABV6YR74</accession>
<feature type="chain" id="PRO_5047224100" evidence="2">
    <location>
        <begin position="19"/>
        <end position="472"/>
    </location>
</feature>